<dbReference type="NCBIfam" id="TIGR00758">
    <property type="entry name" value="UDG_fam4"/>
    <property type="match status" value="1"/>
</dbReference>
<evidence type="ECO:0000256" key="10">
    <source>
        <dbReference type="ARBA" id="ARBA00023014"/>
    </source>
</evidence>
<dbReference type="AlphaFoldDB" id="A0A381XA53"/>
<dbReference type="InterPro" id="IPR005122">
    <property type="entry name" value="Uracil-DNA_glycosylase-like"/>
</dbReference>
<dbReference type="InterPro" id="IPR036895">
    <property type="entry name" value="Uracil-DNA_glycosylase-like_sf"/>
</dbReference>
<evidence type="ECO:0000313" key="13">
    <source>
        <dbReference type="EMBL" id="SVA61432.1"/>
    </source>
</evidence>
<reference evidence="13" key="1">
    <citation type="submission" date="2018-05" db="EMBL/GenBank/DDBJ databases">
        <authorList>
            <person name="Lanie J.A."/>
            <person name="Ng W.-L."/>
            <person name="Kazmierczak K.M."/>
            <person name="Andrzejewski T.M."/>
            <person name="Davidsen T.M."/>
            <person name="Wayne K.J."/>
            <person name="Tettelin H."/>
            <person name="Glass J.I."/>
            <person name="Rusch D."/>
            <person name="Podicherti R."/>
            <person name="Tsui H.-C.T."/>
            <person name="Winkler M.E."/>
        </authorList>
    </citation>
    <scope>NUCLEOTIDE SEQUENCE</scope>
</reference>
<dbReference type="Gene3D" id="3.40.470.10">
    <property type="entry name" value="Uracil-DNA glycosylase-like domain"/>
    <property type="match status" value="1"/>
</dbReference>
<evidence type="ECO:0000256" key="1">
    <source>
        <dbReference type="ARBA" id="ARBA00001400"/>
    </source>
</evidence>
<evidence type="ECO:0000256" key="9">
    <source>
        <dbReference type="ARBA" id="ARBA00023004"/>
    </source>
</evidence>
<dbReference type="PANTHER" id="PTHR33693:SF1">
    <property type="entry name" value="TYPE-4 URACIL-DNA GLYCOSYLASE"/>
    <property type="match status" value="1"/>
</dbReference>
<dbReference type="Pfam" id="PF03167">
    <property type="entry name" value="UDG"/>
    <property type="match status" value="1"/>
</dbReference>
<organism evidence="13">
    <name type="scientific">marine metagenome</name>
    <dbReference type="NCBI Taxonomy" id="408172"/>
    <lineage>
        <taxon>unclassified sequences</taxon>
        <taxon>metagenomes</taxon>
        <taxon>ecological metagenomes</taxon>
    </lineage>
</organism>
<sequence length="131" mass="14648">VGRAGQLLDAMLAAVGFVRDDVYIANILKCRPPNNRDPRTEEATACTPYLEQQLSLIQPKVILALGRIAAQWLLQCDTPIGRLRGNVDQFGAQEIPLIVSYHPAYLLRSPLAKAKSWEDLILVKQTLRKEK</sequence>
<feature type="non-terminal residue" evidence="13">
    <location>
        <position position="1"/>
    </location>
</feature>
<comment type="similarity">
    <text evidence="2">Belongs to the uracil-DNA glycosylase (UDG) superfamily. Type 4 (UDGa) family.</text>
</comment>
<keyword evidence="6" id="KW-0479">Metal-binding</keyword>
<dbReference type="InterPro" id="IPR005273">
    <property type="entry name" value="Ura-DNA_glyco_family4"/>
</dbReference>
<keyword evidence="7" id="KW-0227">DNA damage</keyword>
<proteinExistence type="inferred from homology"/>
<dbReference type="SUPFAM" id="SSF52141">
    <property type="entry name" value="Uracil-DNA glycosylase-like"/>
    <property type="match status" value="1"/>
</dbReference>
<gene>
    <name evidence="13" type="ORF">METZ01_LOCUS114286</name>
</gene>
<dbReference type="GO" id="GO:0006281">
    <property type="term" value="P:DNA repair"/>
    <property type="evidence" value="ECO:0007669"/>
    <property type="project" value="UniProtKB-KW"/>
</dbReference>
<feature type="domain" description="Uracil-DNA glycosylase-like" evidence="12">
    <location>
        <begin position="1"/>
        <end position="121"/>
    </location>
</feature>
<evidence type="ECO:0000256" key="7">
    <source>
        <dbReference type="ARBA" id="ARBA00022763"/>
    </source>
</evidence>
<dbReference type="InterPro" id="IPR051536">
    <property type="entry name" value="UDG_Type-4/5"/>
</dbReference>
<evidence type="ECO:0000256" key="5">
    <source>
        <dbReference type="ARBA" id="ARBA00022485"/>
    </source>
</evidence>
<evidence type="ECO:0000259" key="12">
    <source>
        <dbReference type="SMART" id="SM00986"/>
    </source>
</evidence>
<evidence type="ECO:0000256" key="4">
    <source>
        <dbReference type="ARBA" id="ARBA00019403"/>
    </source>
</evidence>
<keyword evidence="11" id="KW-0234">DNA repair</keyword>
<dbReference type="SMART" id="SM00987">
    <property type="entry name" value="UreE_C"/>
    <property type="match status" value="1"/>
</dbReference>
<accession>A0A381XA53</accession>
<protein>
    <recommendedName>
        <fullName evidence="4">Type-4 uracil-DNA glycosylase</fullName>
        <ecNumber evidence="3">3.2.2.27</ecNumber>
    </recommendedName>
</protein>
<keyword evidence="5" id="KW-0004">4Fe-4S</keyword>
<evidence type="ECO:0000256" key="2">
    <source>
        <dbReference type="ARBA" id="ARBA00006521"/>
    </source>
</evidence>
<comment type="catalytic activity">
    <reaction evidence="1">
        <text>Hydrolyzes single-stranded DNA or mismatched double-stranded DNA and polynucleotides, releasing free uracil.</text>
        <dbReference type="EC" id="3.2.2.27"/>
    </reaction>
</comment>
<dbReference type="GO" id="GO:0046872">
    <property type="term" value="F:metal ion binding"/>
    <property type="evidence" value="ECO:0007669"/>
    <property type="project" value="UniProtKB-KW"/>
</dbReference>
<evidence type="ECO:0000256" key="11">
    <source>
        <dbReference type="ARBA" id="ARBA00023204"/>
    </source>
</evidence>
<dbReference type="EC" id="3.2.2.27" evidence="3"/>
<name>A0A381XA53_9ZZZZ</name>
<dbReference type="SMART" id="SM00986">
    <property type="entry name" value="UDG"/>
    <property type="match status" value="1"/>
</dbReference>
<keyword evidence="9" id="KW-0408">Iron</keyword>
<dbReference type="GO" id="GO:0051539">
    <property type="term" value="F:4 iron, 4 sulfur cluster binding"/>
    <property type="evidence" value="ECO:0007669"/>
    <property type="project" value="UniProtKB-KW"/>
</dbReference>
<dbReference type="EMBL" id="UINC01014399">
    <property type="protein sequence ID" value="SVA61432.1"/>
    <property type="molecule type" value="Genomic_DNA"/>
</dbReference>
<dbReference type="PANTHER" id="PTHR33693">
    <property type="entry name" value="TYPE-5 URACIL-DNA GLYCOSYLASE"/>
    <property type="match status" value="1"/>
</dbReference>
<evidence type="ECO:0000256" key="6">
    <source>
        <dbReference type="ARBA" id="ARBA00022723"/>
    </source>
</evidence>
<keyword evidence="10" id="KW-0411">Iron-sulfur</keyword>
<evidence type="ECO:0000256" key="3">
    <source>
        <dbReference type="ARBA" id="ARBA00012030"/>
    </source>
</evidence>
<keyword evidence="8" id="KW-0378">Hydrolase</keyword>
<dbReference type="CDD" id="cd10030">
    <property type="entry name" value="UDG-F4_TTUDGA_SPO1dp_like"/>
    <property type="match status" value="1"/>
</dbReference>
<dbReference type="GO" id="GO:0004844">
    <property type="term" value="F:uracil DNA N-glycosylase activity"/>
    <property type="evidence" value="ECO:0007669"/>
    <property type="project" value="UniProtKB-EC"/>
</dbReference>
<evidence type="ECO:0000256" key="8">
    <source>
        <dbReference type="ARBA" id="ARBA00022801"/>
    </source>
</evidence>